<sequence>MVVNDNVVIKMVVLLLSIIGAIMMQHSDNNDGGAVVVVMAHRHHKIFSSSKQQKQDVGIGAPIDLVPPPPSLNLLEICEGGLASTGKYPGAYVVGFVQCAGCPPPYNWFLRCPRGIEGGQQYDMASASNGGGGGPYVPWLEALSTPDTPGFVWTTDSRRNQMRGTARNGGAQVAEETGEWNANAFDYRAYANTLWRLFGMVWTDGGVPVQLRRRRYL</sequence>
<gene>
    <name evidence="2" type="ORF">PPROV_000772000</name>
</gene>
<keyword evidence="1" id="KW-0812">Transmembrane</keyword>
<proteinExistence type="predicted"/>
<keyword evidence="1" id="KW-1133">Transmembrane helix</keyword>
<keyword evidence="1" id="KW-0472">Membrane</keyword>
<keyword evidence="3" id="KW-1185">Reference proteome</keyword>
<evidence type="ECO:0000313" key="3">
    <source>
        <dbReference type="Proteomes" id="UP000660262"/>
    </source>
</evidence>
<dbReference type="AlphaFoldDB" id="A0A830HQH3"/>
<feature type="transmembrane region" description="Helical" evidence="1">
    <location>
        <begin position="7"/>
        <end position="24"/>
    </location>
</feature>
<evidence type="ECO:0000313" key="2">
    <source>
        <dbReference type="EMBL" id="GHP08983.1"/>
    </source>
</evidence>
<protein>
    <submittedName>
        <fullName evidence="2">Uncharacterized protein</fullName>
    </submittedName>
</protein>
<evidence type="ECO:0000256" key="1">
    <source>
        <dbReference type="SAM" id="Phobius"/>
    </source>
</evidence>
<organism evidence="2 3">
    <name type="scientific">Pycnococcus provasolii</name>
    <dbReference type="NCBI Taxonomy" id="41880"/>
    <lineage>
        <taxon>Eukaryota</taxon>
        <taxon>Viridiplantae</taxon>
        <taxon>Chlorophyta</taxon>
        <taxon>Pseudoscourfieldiophyceae</taxon>
        <taxon>Pseudoscourfieldiales</taxon>
        <taxon>Pycnococcaceae</taxon>
        <taxon>Pycnococcus</taxon>
    </lineage>
</organism>
<comment type="caution">
    <text evidence="2">The sequence shown here is derived from an EMBL/GenBank/DDBJ whole genome shotgun (WGS) entry which is preliminary data.</text>
</comment>
<dbReference type="EMBL" id="BNJQ01000023">
    <property type="protein sequence ID" value="GHP08983.1"/>
    <property type="molecule type" value="Genomic_DNA"/>
</dbReference>
<name>A0A830HQH3_9CHLO</name>
<accession>A0A830HQH3</accession>
<reference evidence="2" key="1">
    <citation type="submission" date="2020-10" db="EMBL/GenBank/DDBJ databases">
        <title>Unveiling of a novel bifunctional photoreceptor, Dualchrome1, isolated from a cosmopolitan green alga.</title>
        <authorList>
            <person name="Suzuki S."/>
            <person name="Kawachi M."/>
        </authorList>
    </citation>
    <scope>NUCLEOTIDE SEQUENCE</scope>
    <source>
        <strain evidence="2">NIES 2893</strain>
    </source>
</reference>
<dbReference type="Proteomes" id="UP000660262">
    <property type="component" value="Unassembled WGS sequence"/>
</dbReference>